<dbReference type="EMBL" id="JAGUCO010000001">
    <property type="protein sequence ID" value="MBS2097015.1"/>
    <property type="molecule type" value="Genomic_DNA"/>
</dbReference>
<feature type="signal peptide" evidence="1">
    <location>
        <begin position="1"/>
        <end position="20"/>
    </location>
</feature>
<protein>
    <submittedName>
        <fullName evidence="2">Uncharacterized protein</fullName>
    </submittedName>
</protein>
<evidence type="ECO:0000256" key="1">
    <source>
        <dbReference type="SAM" id="SignalP"/>
    </source>
</evidence>
<feature type="chain" id="PRO_5045364120" evidence="1">
    <location>
        <begin position="21"/>
        <end position="325"/>
    </location>
</feature>
<evidence type="ECO:0000313" key="2">
    <source>
        <dbReference type="EMBL" id="MBS2097015.1"/>
    </source>
</evidence>
<accession>A0ABS5JQ55</accession>
<comment type="caution">
    <text evidence="2">The sequence shown here is derived from an EMBL/GenBank/DDBJ whole genome shotgun (WGS) entry which is preliminary data.</text>
</comment>
<evidence type="ECO:0000313" key="3">
    <source>
        <dbReference type="Proteomes" id="UP000708576"/>
    </source>
</evidence>
<name>A0ABS5JQ55_9BACT</name>
<gene>
    <name evidence="2" type="ORF">KEM10_01920</name>
</gene>
<keyword evidence="3" id="KW-1185">Reference proteome</keyword>
<sequence length="325" mass="36829">MSKLLKLLLPLLLTSILSKAQPVPGTDENIPNLVTFGSEGETYWGDDNFCQIIFFAVPENFNSPIYIRVFDPDTGGDNDEVQGEWNTRTRFSVYGGKGSCSNQDARDGNLDGDYDSGSELDSKIFGNDPEYNLNWYTFGPYNPSEGEYLPEDGGYIFKVIIEGISGDDGNMYRLFLSNNANDNHEVEGAFAYYFKYKFRMHDDVTQTSHIYPYLNDTSTVYIKQSNFDWDKDGIILVRSVARPGSPMKISADDDWAESNFKIKKEEYFSSLDIRMVKNKSAHIRNNNVVIRLENQDGKGLKLYSVPIGGVPKYIPKPTHRKVKAQ</sequence>
<dbReference type="Proteomes" id="UP000708576">
    <property type="component" value="Unassembled WGS sequence"/>
</dbReference>
<keyword evidence="1" id="KW-0732">Signal</keyword>
<proteinExistence type="predicted"/>
<organism evidence="2 3">
    <name type="scientific">Carboxylicivirga linearis</name>
    <dbReference type="NCBI Taxonomy" id="1628157"/>
    <lineage>
        <taxon>Bacteria</taxon>
        <taxon>Pseudomonadati</taxon>
        <taxon>Bacteroidota</taxon>
        <taxon>Bacteroidia</taxon>
        <taxon>Marinilabiliales</taxon>
        <taxon>Marinilabiliaceae</taxon>
        <taxon>Carboxylicivirga</taxon>
    </lineage>
</organism>
<reference evidence="2 3" key="1">
    <citation type="journal article" date="2015" name="Int. J. Syst. Evol. Microbiol.">
        <title>Carboxylicivirga linearis sp. nov., isolated from a sea cucumber culture pond.</title>
        <authorList>
            <person name="Wang F.Q."/>
            <person name="Zhou Y.X."/>
            <person name="Lin X.Z."/>
            <person name="Chen G.J."/>
            <person name="Du Z.J."/>
        </authorList>
    </citation>
    <scope>NUCLEOTIDE SEQUENCE [LARGE SCALE GENOMIC DNA]</scope>
    <source>
        <strain evidence="2 3">FB218</strain>
    </source>
</reference>
<dbReference type="RefSeq" id="WP_212212757.1">
    <property type="nucleotide sequence ID" value="NZ_JAGUCO010000001.1"/>
</dbReference>